<dbReference type="RefSeq" id="WP_188313329.1">
    <property type="nucleotide sequence ID" value="NZ_JABTCG010000002.1"/>
</dbReference>
<dbReference type="PRINTS" id="PR01438">
    <property type="entry name" value="UNVRSLSTRESS"/>
</dbReference>
<gene>
    <name evidence="3" type="ORF">HPE63_05865</name>
</gene>
<name>A0ABR7V953_9FLAO</name>
<dbReference type="Pfam" id="PF00582">
    <property type="entry name" value="Usp"/>
    <property type="match status" value="1"/>
</dbReference>
<dbReference type="CDD" id="cd00293">
    <property type="entry name" value="USP-like"/>
    <property type="match status" value="1"/>
</dbReference>
<reference evidence="3 4" key="1">
    <citation type="submission" date="2020-05" db="EMBL/GenBank/DDBJ databases">
        <title>The draft genome sequence of Maribacter arenosus CAU 1321.</title>
        <authorList>
            <person name="Mu L."/>
        </authorList>
    </citation>
    <scope>NUCLEOTIDE SEQUENCE [LARGE SCALE GENOMIC DNA]</scope>
    <source>
        <strain evidence="3 4">CAU 1321</strain>
    </source>
</reference>
<comment type="caution">
    <text evidence="3">The sequence shown here is derived from an EMBL/GenBank/DDBJ whole genome shotgun (WGS) entry which is preliminary data.</text>
</comment>
<dbReference type="SUPFAM" id="SSF52402">
    <property type="entry name" value="Adenine nucleotide alpha hydrolases-like"/>
    <property type="match status" value="1"/>
</dbReference>
<dbReference type="EMBL" id="JABTCG010000002">
    <property type="protein sequence ID" value="MBD0850190.1"/>
    <property type="molecule type" value="Genomic_DNA"/>
</dbReference>
<evidence type="ECO:0000256" key="1">
    <source>
        <dbReference type="ARBA" id="ARBA00008791"/>
    </source>
</evidence>
<feature type="domain" description="UspA" evidence="2">
    <location>
        <begin position="3"/>
        <end position="133"/>
    </location>
</feature>
<proteinExistence type="inferred from homology"/>
<comment type="similarity">
    <text evidence="1">Belongs to the universal stress protein A family.</text>
</comment>
<dbReference type="Proteomes" id="UP000598350">
    <property type="component" value="Unassembled WGS sequence"/>
</dbReference>
<keyword evidence="4" id="KW-1185">Reference proteome</keyword>
<evidence type="ECO:0000313" key="4">
    <source>
        <dbReference type="Proteomes" id="UP000598350"/>
    </source>
</evidence>
<dbReference type="InterPro" id="IPR006016">
    <property type="entry name" value="UspA"/>
</dbReference>
<sequence length="269" mass="30852">MLKILLPTDFSENARKAIDYAVRLFQKEECIFYLLHAYHDAPSASKARADLENDLKHLAETIHKERQYPEHRFESVFMIDSLVNALNVTMIDKAIDYIFMGTKGISSLFNVFMGSNTVRVISQLDTCPIVAVPAEYDYAQPEEILFANDFKHRFIAPELEPLIKLTRLWDSTLWTINLYSGKALDSAQKQNKEALKHALKGVKSRFSEVQMEVSITSTLYKLEKENKKIGMVALLKTKHGLFEGLFHEPVLRKMTFNTEVPLLILPEIV</sequence>
<protein>
    <submittedName>
        <fullName evidence="3">Universal stress protein</fullName>
    </submittedName>
</protein>
<accession>A0ABR7V953</accession>
<dbReference type="Gene3D" id="3.40.50.12370">
    <property type="match status" value="1"/>
</dbReference>
<organism evidence="3 4">
    <name type="scientific">Maribacter arenosus</name>
    <dbReference type="NCBI Taxonomy" id="1854708"/>
    <lineage>
        <taxon>Bacteria</taxon>
        <taxon>Pseudomonadati</taxon>
        <taxon>Bacteroidota</taxon>
        <taxon>Flavobacteriia</taxon>
        <taxon>Flavobacteriales</taxon>
        <taxon>Flavobacteriaceae</taxon>
        <taxon>Maribacter</taxon>
    </lineage>
</organism>
<dbReference type="InterPro" id="IPR006015">
    <property type="entry name" value="Universal_stress_UspA"/>
</dbReference>
<evidence type="ECO:0000259" key="2">
    <source>
        <dbReference type="Pfam" id="PF00582"/>
    </source>
</evidence>
<evidence type="ECO:0000313" key="3">
    <source>
        <dbReference type="EMBL" id="MBD0850190.1"/>
    </source>
</evidence>